<feature type="transmembrane region" description="Helical" evidence="1">
    <location>
        <begin position="243"/>
        <end position="262"/>
    </location>
</feature>
<sequence length="397" mass="44805">MEIKKQRIHAIDGIRGLSLLGILLANLLIFQYGGVGKDEIQLFSLSDIDYGFYYFTKIAIEGSFVPIFAFLFGYSAIKMKESLQNKGLKAKKFFIRRYIMLIILGILHLSFLWEGDILLLYGIIGFFLLFFLNRKTKTILIWASILLFFTAIVLSFLLIPDASNVAEEEKIISFVKTATDIYTNGTYEEMMNQRGKNPMDIPIYISILLMFLSPLFVGPLFLFGMYAAKIKMFTKPLLEKKKYLLGTLLIPVGLLMKASFYIGSVNAVTGILAPIGAYVLAFGYISAFALMYTRAKESIILKGFESVGRLSLTNYLLQSVVFTTIFYSYGLGYFGKLGATIGFILGVSFYILQMAGSYLYLKTAKIGPVEMLLRMWTNFSFDGKIKEQTVNNRDVSI</sequence>
<feature type="transmembrane region" description="Helical" evidence="1">
    <location>
        <begin position="337"/>
        <end position="361"/>
    </location>
</feature>
<dbReference type="PANTHER" id="PTHR30590">
    <property type="entry name" value="INNER MEMBRANE PROTEIN"/>
    <property type="match status" value="1"/>
</dbReference>
<dbReference type="Pfam" id="PF04235">
    <property type="entry name" value="DUF418"/>
    <property type="match status" value="1"/>
</dbReference>
<evidence type="ECO:0000313" key="4">
    <source>
        <dbReference type="Proteomes" id="UP001342826"/>
    </source>
</evidence>
<feature type="transmembrane region" description="Helical" evidence="1">
    <location>
        <begin position="117"/>
        <end position="132"/>
    </location>
</feature>
<feature type="transmembrane region" description="Helical" evidence="1">
    <location>
        <begin position="12"/>
        <end position="32"/>
    </location>
</feature>
<proteinExistence type="predicted"/>
<feature type="transmembrane region" description="Helical" evidence="1">
    <location>
        <begin position="312"/>
        <end position="331"/>
    </location>
</feature>
<dbReference type="EMBL" id="JARTFS010000011">
    <property type="protein sequence ID" value="MED4402249.1"/>
    <property type="molecule type" value="Genomic_DNA"/>
</dbReference>
<evidence type="ECO:0000259" key="2">
    <source>
        <dbReference type="Pfam" id="PF04235"/>
    </source>
</evidence>
<feature type="transmembrane region" description="Helical" evidence="1">
    <location>
        <begin position="52"/>
        <end position="74"/>
    </location>
</feature>
<comment type="caution">
    <text evidence="3">The sequence shown here is derived from an EMBL/GenBank/DDBJ whole genome shotgun (WGS) entry which is preliminary data.</text>
</comment>
<feature type="transmembrane region" description="Helical" evidence="1">
    <location>
        <begin position="268"/>
        <end position="292"/>
    </location>
</feature>
<dbReference type="InterPro" id="IPR052529">
    <property type="entry name" value="Bact_Transport_Assoc"/>
</dbReference>
<evidence type="ECO:0000256" key="1">
    <source>
        <dbReference type="SAM" id="Phobius"/>
    </source>
</evidence>
<dbReference type="Proteomes" id="UP001342826">
    <property type="component" value="Unassembled WGS sequence"/>
</dbReference>
<reference evidence="3 4" key="1">
    <citation type="submission" date="2023-03" db="EMBL/GenBank/DDBJ databases">
        <title>Bacillus Genome Sequencing.</title>
        <authorList>
            <person name="Dunlap C."/>
        </authorList>
    </citation>
    <scope>NUCLEOTIDE SEQUENCE [LARGE SCALE GENOMIC DNA]</scope>
    <source>
        <strain evidence="3 4">NRS-1717</strain>
    </source>
</reference>
<feature type="transmembrane region" description="Helical" evidence="1">
    <location>
        <begin position="139"/>
        <end position="159"/>
    </location>
</feature>
<keyword evidence="4" id="KW-1185">Reference proteome</keyword>
<evidence type="ECO:0000313" key="3">
    <source>
        <dbReference type="EMBL" id="MED4402249.1"/>
    </source>
</evidence>
<keyword evidence="1" id="KW-0472">Membrane</keyword>
<feature type="transmembrane region" description="Helical" evidence="1">
    <location>
        <begin position="94"/>
        <end position="111"/>
    </location>
</feature>
<dbReference type="RefSeq" id="WP_328015375.1">
    <property type="nucleotide sequence ID" value="NZ_JARTFS010000011.1"/>
</dbReference>
<name>A0ABU6P155_9BACI</name>
<keyword evidence="1" id="KW-0812">Transmembrane</keyword>
<dbReference type="InterPro" id="IPR007349">
    <property type="entry name" value="DUF418"/>
</dbReference>
<protein>
    <submittedName>
        <fullName evidence="3">DUF418 domain-containing protein</fullName>
    </submittedName>
</protein>
<feature type="transmembrane region" description="Helical" evidence="1">
    <location>
        <begin position="201"/>
        <end position="223"/>
    </location>
</feature>
<keyword evidence="1" id="KW-1133">Transmembrane helix</keyword>
<feature type="domain" description="DUF418" evidence="2">
    <location>
        <begin position="228"/>
        <end position="378"/>
    </location>
</feature>
<accession>A0ABU6P155</accession>
<gene>
    <name evidence="3" type="ORF">P9271_13075</name>
</gene>
<dbReference type="PANTHER" id="PTHR30590:SF2">
    <property type="entry name" value="INNER MEMBRANE PROTEIN"/>
    <property type="match status" value="1"/>
</dbReference>
<organism evidence="3 4">
    <name type="scientific">Metabacillus fastidiosus</name>
    <dbReference type="NCBI Taxonomy" id="1458"/>
    <lineage>
        <taxon>Bacteria</taxon>
        <taxon>Bacillati</taxon>
        <taxon>Bacillota</taxon>
        <taxon>Bacilli</taxon>
        <taxon>Bacillales</taxon>
        <taxon>Bacillaceae</taxon>
        <taxon>Metabacillus</taxon>
    </lineage>
</organism>